<reference evidence="1 2" key="1">
    <citation type="submission" date="2020-08" db="EMBL/GenBank/DDBJ databases">
        <title>Cohnella phylogeny.</title>
        <authorList>
            <person name="Dunlap C."/>
        </authorList>
    </citation>
    <scope>NUCLEOTIDE SEQUENCE [LARGE SCALE GENOMIC DNA]</scope>
    <source>
        <strain evidence="1 2">DSM 103658</strain>
    </source>
</reference>
<comment type="caution">
    <text evidence="1">The sequence shown here is derived from an EMBL/GenBank/DDBJ whole genome shotgun (WGS) entry which is preliminary data.</text>
</comment>
<name>A0A841TG04_9BACL</name>
<organism evidence="1 2">
    <name type="scientific">Cohnella lubricantis</name>
    <dbReference type="NCBI Taxonomy" id="2163172"/>
    <lineage>
        <taxon>Bacteria</taxon>
        <taxon>Bacillati</taxon>
        <taxon>Bacillota</taxon>
        <taxon>Bacilli</taxon>
        <taxon>Bacillales</taxon>
        <taxon>Paenibacillaceae</taxon>
        <taxon>Cohnella</taxon>
    </lineage>
</organism>
<sequence>MPCDSTNSAKINSDLYFIAGFRTAPLFMEEFRVSLQGRLEKAGARVRSKLLFPYGDWSRGPVSQLLEIRRDMRLSPDRLERSIGGRHVLEAITRDREASLHEEDSRGREGCEDRERPRLPILIGHSGGGVAAVHASSLLLARMGGTPCPVVMIGSPKCRIPDELRGSVLYLHAARRRGREGRQVVYSDPVTRLGTFGGWHSPGSRRWRTWRRDQHAPGNIVSVPIVGGHADYFRSRAPFIDGNGLSNLDLISEEVWHWLMKMRLLAPPL</sequence>
<dbReference type="EMBL" id="JACJVN010000078">
    <property type="protein sequence ID" value="MBB6679286.1"/>
    <property type="molecule type" value="Genomic_DNA"/>
</dbReference>
<evidence type="ECO:0000313" key="2">
    <source>
        <dbReference type="Proteomes" id="UP000574133"/>
    </source>
</evidence>
<proteinExistence type="predicted"/>
<dbReference type="RefSeq" id="WP_185180548.1">
    <property type="nucleotide sequence ID" value="NZ_CBCSEP010000027.1"/>
</dbReference>
<gene>
    <name evidence="1" type="ORF">H4Q31_18510</name>
</gene>
<protein>
    <submittedName>
        <fullName evidence="1">Uncharacterized protein</fullName>
    </submittedName>
</protein>
<dbReference type="Proteomes" id="UP000574133">
    <property type="component" value="Unassembled WGS sequence"/>
</dbReference>
<keyword evidence="2" id="KW-1185">Reference proteome</keyword>
<dbReference type="AlphaFoldDB" id="A0A841TG04"/>
<evidence type="ECO:0000313" key="1">
    <source>
        <dbReference type="EMBL" id="MBB6679286.1"/>
    </source>
</evidence>
<accession>A0A841TG04</accession>